<name>A0ABZ0RWI6_9BACI</name>
<evidence type="ECO:0000313" key="2">
    <source>
        <dbReference type="EMBL" id="WPK12597.1"/>
    </source>
</evidence>
<protein>
    <submittedName>
        <fullName evidence="2">Phage tail family protein</fullName>
    </submittedName>
</protein>
<organism evidence="2 3">
    <name type="scientific">Lysinibacillus louembei</name>
    <dbReference type="NCBI Taxonomy" id="1470088"/>
    <lineage>
        <taxon>Bacteria</taxon>
        <taxon>Bacillati</taxon>
        <taxon>Bacillota</taxon>
        <taxon>Bacilli</taxon>
        <taxon>Bacillales</taxon>
        <taxon>Bacillaceae</taxon>
        <taxon>Lysinibacillus</taxon>
    </lineage>
</organism>
<dbReference type="NCBIfam" id="TIGR01633">
    <property type="entry name" value="phi3626_gp14_N"/>
    <property type="match status" value="1"/>
</dbReference>
<dbReference type="InterPro" id="IPR008841">
    <property type="entry name" value="Siphovirus-type_tail_N"/>
</dbReference>
<accession>A0ABZ0RWI6</accession>
<dbReference type="Proteomes" id="UP001322664">
    <property type="component" value="Chromosome"/>
</dbReference>
<evidence type="ECO:0000313" key="3">
    <source>
        <dbReference type="Proteomes" id="UP001322664"/>
    </source>
</evidence>
<dbReference type="Gene3D" id="2.40.30.200">
    <property type="match status" value="1"/>
</dbReference>
<evidence type="ECO:0000259" key="1">
    <source>
        <dbReference type="Pfam" id="PF05709"/>
    </source>
</evidence>
<reference evidence="2 3" key="1">
    <citation type="submission" date="2023-09" db="EMBL/GenBank/DDBJ databases">
        <authorList>
            <person name="Page C.A."/>
            <person name="Perez-Diaz I.M."/>
        </authorList>
    </citation>
    <scope>NUCLEOTIDE SEQUENCE [LARGE SCALE GENOMIC DNA]</scope>
    <source>
        <strain evidence="2 3">Ll15</strain>
    </source>
</reference>
<dbReference type="RefSeq" id="WP_319837303.1">
    <property type="nucleotide sequence ID" value="NZ_CP137624.1"/>
</dbReference>
<feature type="domain" description="Siphovirus-type tail component RIFT-related" evidence="1">
    <location>
        <begin position="21"/>
        <end position="121"/>
    </location>
</feature>
<keyword evidence="3" id="KW-1185">Reference proteome</keyword>
<dbReference type="InterPro" id="IPR006520">
    <property type="entry name" value="Dit_BPSPP_N"/>
</dbReference>
<dbReference type="EMBL" id="CP137624">
    <property type="protein sequence ID" value="WPK12597.1"/>
    <property type="molecule type" value="Genomic_DNA"/>
</dbReference>
<proteinExistence type="predicted"/>
<sequence>MIIELENGTRYDIANYSLKRLFHDIPSVEIAHTIQSVEGNGDIVTASNFKQRVITVRFLYIVQDIYDYYLLRDELNALFLQEKPFYIIFKREPYKRYKVRLMQQLSMEPSTHMNSFDVQFRMENLFAESVGTSLNLQSTKQWDADLWGWGMGIDWDKTYSYEHSSNHFSIENIGNALIDPRQHELEIIVKANAASYLQITNQTTGDVYKYGGTLTVNDTLVLKGIQTLKNGLSVFKETNKKLISLAPGQNIFTVEGGTIQSIAFNFRFLYM</sequence>
<gene>
    <name evidence="2" type="ORF">R6U77_02555</name>
</gene>
<dbReference type="Pfam" id="PF05709">
    <property type="entry name" value="Sipho_tail"/>
    <property type="match status" value="1"/>
</dbReference>